<name>A0A0G4PVM5_PENC3</name>
<sequence>MNEVARRWGPTAGCIERAITRIWSNLRFFGSFKVPPMKAGRPRHINPVMRETLDVLHCIGWSKKTARWKAKEHNPDLRHNYYHPISECSSYQPPFRI</sequence>
<organism evidence="1 2">
    <name type="scientific">Penicillium camemberti (strain FM 013)</name>
    <dbReference type="NCBI Taxonomy" id="1429867"/>
    <lineage>
        <taxon>Eukaryota</taxon>
        <taxon>Fungi</taxon>
        <taxon>Dikarya</taxon>
        <taxon>Ascomycota</taxon>
        <taxon>Pezizomycotina</taxon>
        <taxon>Eurotiomycetes</taxon>
        <taxon>Eurotiomycetidae</taxon>
        <taxon>Eurotiales</taxon>
        <taxon>Aspergillaceae</taxon>
        <taxon>Penicillium</taxon>
    </lineage>
</organism>
<evidence type="ECO:0000313" key="1">
    <source>
        <dbReference type="EMBL" id="CRL30556.1"/>
    </source>
</evidence>
<gene>
    <name evidence="1" type="ORF">PCAMFM013_S054g000013</name>
</gene>
<protein>
    <submittedName>
        <fullName evidence="1">Str. FM013</fullName>
    </submittedName>
</protein>
<reference evidence="1 2" key="1">
    <citation type="journal article" date="2014" name="Nat. Commun.">
        <title>Multiple recent horizontal transfers of a large genomic region in cheese making fungi.</title>
        <authorList>
            <person name="Cheeseman K."/>
            <person name="Ropars J."/>
            <person name="Renault P."/>
            <person name="Dupont J."/>
            <person name="Gouzy J."/>
            <person name="Branca A."/>
            <person name="Abraham A.L."/>
            <person name="Ceppi M."/>
            <person name="Conseiller E."/>
            <person name="Debuchy R."/>
            <person name="Malagnac F."/>
            <person name="Goarin A."/>
            <person name="Silar P."/>
            <person name="Lacoste S."/>
            <person name="Sallet E."/>
            <person name="Bensimon A."/>
            <person name="Giraud T."/>
            <person name="Brygoo Y."/>
        </authorList>
    </citation>
    <scope>NUCLEOTIDE SEQUENCE [LARGE SCALE GENOMIC DNA]</scope>
    <source>
        <strain evidence="2">FM 013</strain>
    </source>
</reference>
<dbReference type="AlphaFoldDB" id="A0A0G4PVM5"/>
<dbReference type="EMBL" id="HG793187">
    <property type="protein sequence ID" value="CRL30556.1"/>
    <property type="molecule type" value="Genomic_DNA"/>
</dbReference>
<dbReference type="Proteomes" id="UP000053732">
    <property type="component" value="Unassembled WGS sequence"/>
</dbReference>
<proteinExistence type="predicted"/>
<accession>A0A0G4PVM5</accession>
<dbReference type="STRING" id="1429867.A0A0G4PVM5"/>
<keyword evidence="2" id="KW-1185">Reference proteome</keyword>
<evidence type="ECO:0000313" key="2">
    <source>
        <dbReference type="Proteomes" id="UP000053732"/>
    </source>
</evidence>